<dbReference type="Proteomes" id="UP000193498">
    <property type="component" value="Unassembled WGS sequence"/>
</dbReference>
<dbReference type="InterPro" id="IPR036388">
    <property type="entry name" value="WH-like_DNA-bd_sf"/>
</dbReference>
<feature type="compositionally biased region" description="Polar residues" evidence="11">
    <location>
        <begin position="85"/>
        <end position="94"/>
    </location>
</feature>
<comment type="similarity">
    <text evidence="1 10">Belongs to the peroxin-14 family.</text>
</comment>
<feature type="region of interest" description="Disordered" evidence="11">
    <location>
        <begin position="148"/>
        <end position="177"/>
    </location>
</feature>
<evidence type="ECO:0000256" key="1">
    <source>
        <dbReference type="ARBA" id="ARBA00005443"/>
    </source>
</evidence>
<evidence type="ECO:0000256" key="9">
    <source>
        <dbReference type="ARBA" id="ARBA00046271"/>
    </source>
</evidence>
<evidence type="ECO:0000256" key="4">
    <source>
        <dbReference type="ARBA" id="ARBA00023010"/>
    </source>
</evidence>
<evidence type="ECO:0000313" key="14">
    <source>
        <dbReference type="Proteomes" id="UP000193498"/>
    </source>
</evidence>
<dbReference type="PANTHER" id="PTHR23058">
    <property type="entry name" value="PEROXISOMAL MEMBRANE PROTEIN PEX14"/>
    <property type="match status" value="1"/>
</dbReference>
<evidence type="ECO:0000256" key="2">
    <source>
        <dbReference type="ARBA" id="ARBA00022448"/>
    </source>
</evidence>
<gene>
    <name evidence="13" type="ORF">K493DRAFT_307068</name>
</gene>
<keyword evidence="4" id="KW-0811">Translocation</keyword>
<evidence type="ECO:0000256" key="11">
    <source>
        <dbReference type="SAM" id="MobiDB-lite"/>
    </source>
</evidence>
<dbReference type="STRING" id="1314790.A0A1Y1XLV1"/>
<proteinExistence type="inferred from homology"/>
<evidence type="ECO:0000256" key="10">
    <source>
        <dbReference type="RuleBase" id="RU367032"/>
    </source>
</evidence>
<dbReference type="AlphaFoldDB" id="A0A1Y1XLV1"/>
<keyword evidence="3 10" id="KW-0653">Protein transport</keyword>
<feature type="region of interest" description="Disordered" evidence="11">
    <location>
        <begin position="276"/>
        <end position="308"/>
    </location>
</feature>
<dbReference type="PANTHER" id="PTHR23058:SF0">
    <property type="entry name" value="PEROXISOMAL MEMBRANE PROTEIN PEX14"/>
    <property type="match status" value="1"/>
</dbReference>
<dbReference type="GO" id="GO:0016560">
    <property type="term" value="P:protein import into peroxisome matrix, docking"/>
    <property type="evidence" value="ECO:0007669"/>
    <property type="project" value="UniProtKB-UniRule"/>
</dbReference>
<feature type="domain" description="Peroxisome membrane anchor protein Pex14p N-terminal" evidence="12">
    <location>
        <begin position="3"/>
        <end position="47"/>
    </location>
</feature>
<evidence type="ECO:0000256" key="5">
    <source>
        <dbReference type="ARBA" id="ARBA00023136"/>
    </source>
</evidence>
<dbReference type="GO" id="GO:0005102">
    <property type="term" value="F:signaling receptor binding"/>
    <property type="evidence" value="ECO:0007669"/>
    <property type="project" value="TreeGrafter"/>
</dbReference>
<evidence type="ECO:0000256" key="6">
    <source>
        <dbReference type="ARBA" id="ARBA00023140"/>
    </source>
</evidence>
<comment type="subcellular location">
    <subcellularLocation>
        <location evidence="9 10">Peroxisome membrane</location>
    </subcellularLocation>
</comment>
<evidence type="ECO:0000313" key="13">
    <source>
        <dbReference type="EMBL" id="ORX86486.1"/>
    </source>
</evidence>
<sequence length="308" mass="33991">MSERKQLVESATKFLQLPQVQNKSLHQKLEFLNSKGLSKLEIEEALRHAEIQGPPVATPVNHRSVASNVSSETETPESEAWDSAQFLSAENEAQQPEVEAKEKSRLEAWRNVIPFHKPERKHWKSYLTMTVGALGSVYGMYELVKSFSGRTDENSKSSGIKGEGTALNPKEPAGLQLNRTPLNPATKNTSAEQLADVASQTTTLKEYVEALSASVKTLQLQESVRDQEFKSLSRQLDELQHSIPQMLESQKSAQYAMVAGLHDDLKALKGLLIRRNTPASSPQINAAQTPPQPQPNPFVSSPLATKSN</sequence>
<dbReference type="InterPro" id="IPR025655">
    <property type="entry name" value="PEX14"/>
</dbReference>
<dbReference type="InParanoid" id="A0A1Y1XLV1"/>
<keyword evidence="6 10" id="KW-0576">Peroxisome</keyword>
<feature type="compositionally biased region" description="Polar residues" evidence="11">
    <location>
        <begin position="64"/>
        <end position="73"/>
    </location>
</feature>
<comment type="caution">
    <text evidence="13">The sequence shown here is derived from an EMBL/GenBank/DDBJ whole genome shotgun (WGS) entry which is preliminary data.</text>
</comment>
<evidence type="ECO:0000256" key="8">
    <source>
        <dbReference type="ARBA" id="ARBA00029691"/>
    </source>
</evidence>
<name>A0A1Y1XLV1_9FUNG</name>
<dbReference type="OrthoDB" id="5549158at2759"/>
<reference evidence="13 14" key="1">
    <citation type="submission" date="2016-07" db="EMBL/GenBank/DDBJ databases">
        <title>Pervasive Adenine N6-methylation of Active Genes in Fungi.</title>
        <authorList>
            <consortium name="DOE Joint Genome Institute"/>
            <person name="Mondo S.J."/>
            <person name="Dannebaum R.O."/>
            <person name="Kuo R.C."/>
            <person name="Labutti K."/>
            <person name="Haridas S."/>
            <person name="Kuo A."/>
            <person name="Salamov A."/>
            <person name="Ahrendt S.R."/>
            <person name="Lipzen A."/>
            <person name="Sullivan W."/>
            <person name="Andreopoulos W.B."/>
            <person name="Clum A."/>
            <person name="Lindquist E."/>
            <person name="Daum C."/>
            <person name="Ramamoorthy G.K."/>
            <person name="Gryganskyi A."/>
            <person name="Culley D."/>
            <person name="Magnuson J.K."/>
            <person name="James T.Y."/>
            <person name="O'Malley M.A."/>
            <person name="Stajich J.E."/>
            <person name="Spatafora J.W."/>
            <person name="Visel A."/>
            <person name="Grigoriev I.V."/>
        </authorList>
    </citation>
    <scope>NUCLEOTIDE SEQUENCE [LARGE SCALE GENOMIC DNA]</scope>
    <source>
        <strain evidence="13 14">CBS 931.73</strain>
    </source>
</reference>
<dbReference type="Pfam" id="PF04695">
    <property type="entry name" value="Pex14_N"/>
    <property type="match status" value="1"/>
</dbReference>
<dbReference type="GO" id="GO:0005778">
    <property type="term" value="C:peroxisomal membrane"/>
    <property type="evidence" value="ECO:0007669"/>
    <property type="project" value="UniProtKB-SubCell"/>
</dbReference>
<dbReference type="GO" id="GO:1990429">
    <property type="term" value="C:peroxisomal importomer complex"/>
    <property type="evidence" value="ECO:0007669"/>
    <property type="project" value="TreeGrafter"/>
</dbReference>
<evidence type="ECO:0000256" key="7">
    <source>
        <dbReference type="ARBA" id="ARBA00029502"/>
    </source>
</evidence>
<protein>
    <recommendedName>
        <fullName evidence="7 10">Peroxisomal membrane protein PEX14</fullName>
    </recommendedName>
    <alternativeName>
        <fullName evidence="8 10">Peroxin-14</fullName>
    </alternativeName>
</protein>
<keyword evidence="2 10" id="KW-0813">Transport</keyword>
<dbReference type="EMBL" id="MCFE01000569">
    <property type="protein sequence ID" value="ORX86486.1"/>
    <property type="molecule type" value="Genomic_DNA"/>
</dbReference>
<comment type="function">
    <text evidence="10">Component of the PEX13-PEX14 docking complex, a translocon channel that specifically mediates the import of peroxisomal cargo proteins bound to PEX5 receptor. The PEX13-PEX14 docking complex forms a large import pore which can be opened to a diameter of about 9 nm. Mechanistically, PEX5 receptor along with cargo proteins associates with the PEX14 subunit of the PEX13-PEX14 docking complex in the cytosol, leading to the insertion of the receptor into the organelle membrane with the concomitant translocation of the cargo into the peroxisome matrix.</text>
</comment>
<accession>A0A1Y1XLV1</accession>
<feature type="compositionally biased region" description="Polar residues" evidence="11">
    <location>
        <begin position="298"/>
        <end position="308"/>
    </location>
</feature>
<keyword evidence="14" id="KW-1185">Reference proteome</keyword>
<evidence type="ECO:0000259" key="12">
    <source>
        <dbReference type="Pfam" id="PF04695"/>
    </source>
</evidence>
<feature type="region of interest" description="Disordered" evidence="11">
    <location>
        <begin position="53"/>
        <end position="101"/>
    </location>
</feature>
<organism evidence="13 14">
    <name type="scientific">Basidiobolus meristosporus CBS 931.73</name>
    <dbReference type="NCBI Taxonomy" id="1314790"/>
    <lineage>
        <taxon>Eukaryota</taxon>
        <taxon>Fungi</taxon>
        <taxon>Fungi incertae sedis</taxon>
        <taxon>Zoopagomycota</taxon>
        <taxon>Entomophthoromycotina</taxon>
        <taxon>Basidiobolomycetes</taxon>
        <taxon>Basidiobolales</taxon>
        <taxon>Basidiobolaceae</taxon>
        <taxon>Basidiobolus</taxon>
    </lineage>
</organism>
<keyword evidence="5 10" id="KW-0472">Membrane</keyword>
<dbReference type="Gene3D" id="1.10.10.10">
    <property type="entry name" value="Winged helix-like DNA-binding domain superfamily/Winged helix DNA-binding domain"/>
    <property type="match status" value="1"/>
</dbReference>
<dbReference type="InterPro" id="IPR006785">
    <property type="entry name" value="Pex14_N"/>
</dbReference>
<evidence type="ECO:0000256" key="3">
    <source>
        <dbReference type="ARBA" id="ARBA00022927"/>
    </source>
</evidence>